<organism evidence="2 3">
    <name type="scientific">Stachybotrys chartarum (strain CBS 109288 / IBT 7711)</name>
    <name type="common">Toxic black mold</name>
    <name type="synonym">Stilbospora chartarum</name>
    <dbReference type="NCBI Taxonomy" id="1280523"/>
    <lineage>
        <taxon>Eukaryota</taxon>
        <taxon>Fungi</taxon>
        <taxon>Dikarya</taxon>
        <taxon>Ascomycota</taxon>
        <taxon>Pezizomycotina</taxon>
        <taxon>Sordariomycetes</taxon>
        <taxon>Hypocreomycetidae</taxon>
        <taxon>Hypocreales</taxon>
        <taxon>Stachybotryaceae</taxon>
        <taxon>Stachybotrys</taxon>
    </lineage>
</organism>
<protein>
    <recommendedName>
        <fullName evidence="4">Cellobiose dehydrogenase cytochrome domain-containing protein</fullName>
    </recommendedName>
</protein>
<evidence type="ECO:0000313" key="2">
    <source>
        <dbReference type="EMBL" id="KEY67561.1"/>
    </source>
</evidence>
<dbReference type="EMBL" id="KL648611">
    <property type="protein sequence ID" value="KEY67561.1"/>
    <property type="molecule type" value="Genomic_DNA"/>
</dbReference>
<gene>
    <name evidence="2" type="ORF">S7711_10166</name>
</gene>
<evidence type="ECO:0008006" key="4">
    <source>
        <dbReference type="Google" id="ProtNLM"/>
    </source>
</evidence>
<feature type="signal peptide" evidence="1">
    <location>
        <begin position="1"/>
        <end position="17"/>
    </location>
</feature>
<keyword evidence="1" id="KW-0732">Signal</keyword>
<proteinExistence type="predicted"/>
<reference evidence="2 3" key="1">
    <citation type="journal article" date="2014" name="BMC Genomics">
        <title>Comparative genome sequencing reveals chemotype-specific gene clusters in the toxigenic black mold Stachybotrys.</title>
        <authorList>
            <person name="Semeiks J."/>
            <person name="Borek D."/>
            <person name="Otwinowski Z."/>
            <person name="Grishin N.V."/>
        </authorList>
    </citation>
    <scope>NUCLEOTIDE SEQUENCE [LARGE SCALE GENOMIC DNA]</scope>
    <source>
        <strain evidence="3">CBS 109288 / IBT 7711</strain>
    </source>
</reference>
<dbReference type="Proteomes" id="UP000028045">
    <property type="component" value="Unassembled WGS sequence"/>
</dbReference>
<name>A0A084AQI2_STACB</name>
<accession>A0A084AQI2</accession>
<dbReference type="HOGENOM" id="CLU_984107_0_0_1"/>
<evidence type="ECO:0000256" key="1">
    <source>
        <dbReference type="SAM" id="SignalP"/>
    </source>
</evidence>
<evidence type="ECO:0000313" key="3">
    <source>
        <dbReference type="Proteomes" id="UP000028045"/>
    </source>
</evidence>
<sequence>MRGSSSFLFSFAALAAAARFHKRQDPATTFQLYAYGEAEIFIGFPPTLNSTEAAIIIFTQDDSGAWYGSPNTTSTSGSPTWINLALSIPGASASSPGVVLGSASNSTSDRVSDDFGFYGTTAVHFTSSGSMESLWSTNTTVDNGVLELIWEALDTSTQGIPLTLKSTAPSGATQASLGSYPSRKDVYGKIGGAKANVIAILFGPIELACMMACNSAQCIYKQINARVDNKVIQSNFADGIEMADGRTPEPLEKAPCGAYTERLPALKGHANACSRELPYVAND</sequence>
<dbReference type="AlphaFoldDB" id="A0A084AQI2"/>
<feature type="chain" id="PRO_5001770926" description="Cellobiose dehydrogenase cytochrome domain-containing protein" evidence="1">
    <location>
        <begin position="18"/>
        <end position="283"/>
    </location>
</feature>
<keyword evidence="3" id="KW-1185">Reference proteome</keyword>